<evidence type="ECO:0000313" key="1">
    <source>
        <dbReference type="EMBL" id="MDX8495864.1"/>
    </source>
</evidence>
<organism evidence="1 2">
    <name type="scientific">Mesorhizobium captivum</name>
    <dbReference type="NCBI Taxonomy" id="3072319"/>
    <lineage>
        <taxon>Bacteria</taxon>
        <taxon>Pseudomonadati</taxon>
        <taxon>Pseudomonadota</taxon>
        <taxon>Alphaproteobacteria</taxon>
        <taxon>Hyphomicrobiales</taxon>
        <taxon>Phyllobacteriaceae</taxon>
        <taxon>Mesorhizobium</taxon>
    </lineage>
</organism>
<protein>
    <submittedName>
        <fullName evidence="1">Uncharacterized protein</fullName>
    </submittedName>
</protein>
<gene>
    <name evidence="1" type="ORF">RFN29_30415</name>
</gene>
<keyword evidence="2" id="KW-1185">Reference proteome</keyword>
<sequence>MRKFKPTFDFAAYRVRDVHVSSHHLDDVFFFRVQDSLIRDPETVTTLNFITDLGGVGRRFQSLARALGVQLPLDIDAFPGRVFAMKNDGISPDDFATLEFASACMQSDRRAHVAANAYAAEQAEEEAANADMDAYVTTGIEAFSRRAARRAA</sequence>
<dbReference type="RefSeq" id="WP_320229572.1">
    <property type="nucleotide sequence ID" value="NZ_JAVIJC010000046.1"/>
</dbReference>
<reference evidence="1 2" key="1">
    <citation type="submission" date="2023-08" db="EMBL/GenBank/DDBJ databases">
        <title>Implementing the SeqCode for naming new Mesorhizobium species isolated from Vachellia karroo root nodules.</title>
        <authorList>
            <person name="Van Lill M."/>
        </authorList>
    </citation>
    <scope>NUCLEOTIDE SEQUENCE [LARGE SCALE GENOMIC DNA]</scope>
    <source>
        <strain evidence="1 2">VK22B</strain>
    </source>
</reference>
<proteinExistence type="predicted"/>
<dbReference type="Proteomes" id="UP001271249">
    <property type="component" value="Unassembled WGS sequence"/>
</dbReference>
<accession>A0ABU4ZCY4</accession>
<evidence type="ECO:0000313" key="2">
    <source>
        <dbReference type="Proteomes" id="UP001271249"/>
    </source>
</evidence>
<dbReference type="EMBL" id="JAVIJC010000046">
    <property type="protein sequence ID" value="MDX8495864.1"/>
    <property type="molecule type" value="Genomic_DNA"/>
</dbReference>
<name>A0ABU4ZCY4_9HYPH</name>
<comment type="caution">
    <text evidence="1">The sequence shown here is derived from an EMBL/GenBank/DDBJ whole genome shotgun (WGS) entry which is preliminary data.</text>
</comment>